<accession>A0A0C9Z9G0</accession>
<dbReference type="AlphaFoldDB" id="A0A0C9Z9G0"/>
<organism evidence="1 2">
    <name type="scientific">Pisolithus microcarpus 441</name>
    <dbReference type="NCBI Taxonomy" id="765257"/>
    <lineage>
        <taxon>Eukaryota</taxon>
        <taxon>Fungi</taxon>
        <taxon>Dikarya</taxon>
        <taxon>Basidiomycota</taxon>
        <taxon>Agaricomycotina</taxon>
        <taxon>Agaricomycetes</taxon>
        <taxon>Agaricomycetidae</taxon>
        <taxon>Boletales</taxon>
        <taxon>Sclerodermatineae</taxon>
        <taxon>Pisolithaceae</taxon>
        <taxon>Pisolithus</taxon>
    </lineage>
</organism>
<name>A0A0C9Z9G0_9AGAM</name>
<dbReference type="EMBL" id="KN833791">
    <property type="protein sequence ID" value="KIK19092.1"/>
    <property type="molecule type" value="Genomic_DNA"/>
</dbReference>
<sequence length="65" mass="7105">MQLDECTKALKAPKLSSEALETPRDLPFTASECTETWTMFEVGSTGQAWYGKHVKELQAPKSSGG</sequence>
<gene>
    <name evidence="1" type="ORF">PISMIDRAFT_683505</name>
</gene>
<evidence type="ECO:0000313" key="1">
    <source>
        <dbReference type="EMBL" id="KIK19092.1"/>
    </source>
</evidence>
<reference evidence="2" key="2">
    <citation type="submission" date="2015-01" db="EMBL/GenBank/DDBJ databases">
        <title>Evolutionary Origins and Diversification of the Mycorrhizal Mutualists.</title>
        <authorList>
            <consortium name="DOE Joint Genome Institute"/>
            <consortium name="Mycorrhizal Genomics Consortium"/>
            <person name="Kohler A."/>
            <person name="Kuo A."/>
            <person name="Nagy L.G."/>
            <person name="Floudas D."/>
            <person name="Copeland A."/>
            <person name="Barry K.W."/>
            <person name="Cichocki N."/>
            <person name="Veneault-Fourrey C."/>
            <person name="LaButti K."/>
            <person name="Lindquist E.A."/>
            <person name="Lipzen A."/>
            <person name="Lundell T."/>
            <person name="Morin E."/>
            <person name="Murat C."/>
            <person name="Riley R."/>
            <person name="Ohm R."/>
            <person name="Sun H."/>
            <person name="Tunlid A."/>
            <person name="Henrissat B."/>
            <person name="Grigoriev I.V."/>
            <person name="Hibbett D.S."/>
            <person name="Martin F."/>
        </authorList>
    </citation>
    <scope>NUCLEOTIDE SEQUENCE [LARGE SCALE GENOMIC DNA]</scope>
    <source>
        <strain evidence="2">441</strain>
    </source>
</reference>
<dbReference type="OrthoDB" id="10565036at2759"/>
<keyword evidence="2" id="KW-1185">Reference proteome</keyword>
<dbReference type="Proteomes" id="UP000054018">
    <property type="component" value="Unassembled WGS sequence"/>
</dbReference>
<dbReference type="HOGENOM" id="CLU_2850542_0_0_1"/>
<evidence type="ECO:0000313" key="2">
    <source>
        <dbReference type="Proteomes" id="UP000054018"/>
    </source>
</evidence>
<protein>
    <submittedName>
        <fullName evidence="1">Uncharacterized protein</fullName>
    </submittedName>
</protein>
<proteinExistence type="predicted"/>
<reference evidence="1 2" key="1">
    <citation type="submission" date="2014-04" db="EMBL/GenBank/DDBJ databases">
        <authorList>
            <consortium name="DOE Joint Genome Institute"/>
            <person name="Kuo A."/>
            <person name="Kohler A."/>
            <person name="Costa M.D."/>
            <person name="Nagy L.G."/>
            <person name="Floudas D."/>
            <person name="Copeland A."/>
            <person name="Barry K.W."/>
            <person name="Cichocki N."/>
            <person name="Veneault-Fourrey C."/>
            <person name="LaButti K."/>
            <person name="Lindquist E.A."/>
            <person name="Lipzen A."/>
            <person name="Lundell T."/>
            <person name="Morin E."/>
            <person name="Murat C."/>
            <person name="Sun H."/>
            <person name="Tunlid A."/>
            <person name="Henrissat B."/>
            <person name="Grigoriev I.V."/>
            <person name="Hibbett D.S."/>
            <person name="Martin F."/>
            <person name="Nordberg H.P."/>
            <person name="Cantor M.N."/>
            <person name="Hua S.X."/>
        </authorList>
    </citation>
    <scope>NUCLEOTIDE SEQUENCE [LARGE SCALE GENOMIC DNA]</scope>
    <source>
        <strain evidence="1 2">441</strain>
    </source>
</reference>